<feature type="transmembrane region" description="Helical" evidence="5">
    <location>
        <begin position="390"/>
        <end position="408"/>
    </location>
</feature>
<keyword evidence="4 5" id="KW-0472">Membrane</keyword>
<feature type="transmembrane region" description="Helical" evidence="5">
    <location>
        <begin position="461"/>
        <end position="483"/>
    </location>
</feature>
<dbReference type="PANTHER" id="PTHR42770:SF7">
    <property type="entry name" value="MEMBRANE PROTEIN"/>
    <property type="match status" value="1"/>
</dbReference>
<dbReference type="InterPro" id="IPR004841">
    <property type="entry name" value="AA-permease/SLC12A_dom"/>
</dbReference>
<dbReference type="Proteomes" id="UP000242015">
    <property type="component" value="Unassembled WGS sequence"/>
</dbReference>
<dbReference type="GO" id="GO:0022857">
    <property type="term" value="F:transmembrane transporter activity"/>
    <property type="evidence" value="ECO:0007669"/>
    <property type="project" value="InterPro"/>
</dbReference>
<reference evidence="7 8" key="1">
    <citation type="submission" date="2017-04" db="EMBL/GenBank/DDBJ databases">
        <title>Novel microbial lineages endemic to geothermal iron-oxide mats fill important gaps in the evolutionary history of Archaea.</title>
        <authorList>
            <person name="Jay Z.J."/>
            <person name="Beam J.P."/>
            <person name="Dlakic M."/>
            <person name="Rusch D.B."/>
            <person name="Kozubal M.A."/>
            <person name="Inskeep W.P."/>
        </authorList>
    </citation>
    <scope>NUCLEOTIDE SEQUENCE [LARGE SCALE GENOMIC DNA]</scope>
    <source>
        <strain evidence="7">BE_D</strain>
    </source>
</reference>
<gene>
    <name evidence="7" type="ORF">B9Q04_14500</name>
</gene>
<comment type="subcellular location">
    <subcellularLocation>
        <location evidence="1">Membrane</location>
        <topology evidence="1">Multi-pass membrane protein</topology>
    </subcellularLocation>
</comment>
<name>A0A2R6C758_9ARCH</name>
<protein>
    <recommendedName>
        <fullName evidence="6">Amino acid permease/ SLC12A domain-containing protein</fullName>
    </recommendedName>
</protein>
<evidence type="ECO:0000313" key="7">
    <source>
        <dbReference type="EMBL" id="PSO06739.1"/>
    </source>
</evidence>
<evidence type="ECO:0000256" key="3">
    <source>
        <dbReference type="ARBA" id="ARBA00022989"/>
    </source>
</evidence>
<evidence type="ECO:0000256" key="1">
    <source>
        <dbReference type="ARBA" id="ARBA00004141"/>
    </source>
</evidence>
<feature type="transmembrane region" description="Helical" evidence="5">
    <location>
        <begin position="180"/>
        <end position="198"/>
    </location>
</feature>
<dbReference type="GO" id="GO:0005886">
    <property type="term" value="C:plasma membrane"/>
    <property type="evidence" value="ECO:0007669"/>
    <property type="project" value="UniProtKB-SubCell"/>
</dbReference>
<evidence type="ECO:0000256" key="4">
    <source>
        <dbReference type="ARBA" id="ARBA00023136"/>
    </source>
</evidence>
<feature type="transmembrane region" description="Helical" evidence="5">
    <location>
        <begin position="25"/>
        <end position="45"/>
    </location>
</feature>
<evidence type="ECO:0000256" key="5">
    <source>
        <dbReference type="SAM" id="Phobius"/>
    </source>
</evidence>
<feature type="transmembrane region" description="Helical" evidence="5">
    <location>
        <begin position="52"/>
        <end position="71"/>
    </location>
</feature>
<dbReference type="PANTHER" id="PTHR42770">
    <property type="entry name" value="AMINO ACID TRANSPORTER-RELATED"/>
    <property type="match status" value="1"/>
</dbReference>
<feature type="transmembrane region" description="Helical" evidence="5">
    <location>
        <begin position="495"/>
        <end position="513"/>
    </location>
</feature>
<dbReference type="Gene3D" id="1.20.1740.10">
    <property type="entry name" value="Amino acid/polyamine transporter I"/>
    <property type="match status" value="1"/>
</dbReference>
<comment type="caution">
    <text evidence="7">The sequence shown here is derived from an EMBL/GenBank/DDBJ whole genome shotgun (WGS) entry which is preliminary data.</text>
</comment>
<feature type="transmembrane region" description="Helical" evidence="5">
    <location>
        <begin position="91"/>
        <end position="109"/>
    </location>
</feature>
<feature type="transmembrane region" description="Helical" evidence="5">
    <location>
        <begin position="338"/>
        <end position="360"/>
    </location>
</feature>
<sequence>MGKEHKVFVREATGLVRELSALDVALFNFAILGFLFTMYFALALMPLIGGNFVLGIILTAVLSALLLFSYYSFNVIMPRSGGDYVYVSRTLWPALGFVCNASSVLILLIYDGITGVTIQSTGVSVGLALIGSLLKNSTLANYASIVVQPVWLITLGTLEIVLLALPAVFGRRVYFRLQNVIYILVFIASFIMIGLLLSHSHADFVNAFNAYSTSYANTTNYYQAVIASAQKSGWSPPSTGGVYSTLLLVPVLSIFGTSFIYSTYLGGEIKKVSRNSLIGMFGAMLFAFLLAGVFIEAAYRTIGLNFMSALDYSMSSLKIPVIPYINFLSLLLTNNPLIILYVVAVGILQMAIYIPGFYVLGSRSFMAYSFDRVLPKFLAHVSDKYHTPTYAIWVLVAISEASLILLNIPKTAAAIYLFSTVLTWYAALFPLFFVGLAATLFPFIKKELFESSPINKRIGGIPLMSLAGIGTMFYSVLIIYLELSNSVFSANTPSAIYTVIALVAALFLIFYLARYVRSRSGFPLDLAFKEIPPE</sequence>
<dbReference type="PIRSF" id="PIRSF006060">
    <property type="entry name" value="AA_transporter"/>
    <property type="match status" value="1"/>
</dbReference>
<feature type="domain" description="Amino acid permease/ SLC12A" evidence="6">
    <location>
        <begin position="32"/>
        <end position="521"/>
    </location>
</feature>
<proteinExistence type="predicted"/>
<organism evidence="7 8">
    <name type="scientific">Candidatus Marsarchaeota G2 archaeon BE_D</name>
    <dbReference type="NCBI Taxonomy" id="1978158"/>
    <lineage>
        <taxon>Archaea</taxon>
        <taxon>Candidatus Marsarchaeota</taxon>
        <taxon>Candidatus Marsarchaeota group 2</taxon>
    </lineage>
</organism>
<keyword evidence="3 5" id="KW-1133">Transmembrane helix</keyword>
<dbReference type="InterPro" id="IPR050367">
    <property type="entry name" value="APC_superfamily"/>
</dbReference>
<feature type="transmembrane region" description="Helical" evidence="5">
    <location>
        <begin position="414"/>
        <end position="441"/>
    </location>
</feature>
<evidence type="ECO:0000313" key="8">
    <source>
        <dbReference type="Proteomes" id="UP000242015"/>
    </source>
</evidence>
<keyword evidence="2 5" id="KW-0812">Transmembrane</keyword>
<feature type="transmembrane region" description="Helical" evidence="5">
    <location>
        <begin position="277"/>
        <end position="299"/>
    </location>
</feature>
<dbReference type="Pfam" id="PF00324">
    <property type="entry name" value="AA_permease"/>
    <property type="match status" value="1"/>
</dbReference>
<evidence type="ECO:0000259" key="6">
    <source>
        <dbReference type="Pfam" id="PF00324"/>
    </source>
</evidence>
<dbReference type="EMBL" id="NEXF01000412">
    <property type="protein sequence ID" value="PSO06739.1"/>
    <property type="molecule type" value="Genomic_DNA"/>
</dbReference>
<dbReference type="AlphaFoldDB" id="A0A2R6C758"/>
<feature type="transmembrane region" description="Helical" evidence="5">
    <location>
        <begin position="242"/>
        <end position="265"/>
    </location>
</feature>
<feature type="transmembrane region" description="Helical" evidence="5">
    <location>
        <begin position="146"/>
        <end position="168"/>
    </location>
</feature>
<evidence type="ECO:0000256" key="2">
    <source>
        <dbReference type="ARBA" id="ARBA00022692"/>
    </source>
</evidence>
<accession>A0A2R6C758</accession>